<comment type="function">
    <text evidence="12">Cell wall formation. Adds enolpyruvyl to UDP-N-acetylglucosamine.</text>
</comment>
<evidence type="ECO:0000256" key="6">
    <source>
        <dbReference type="ARBA" id="ARBA00022960"/>
    </source>
</evidence>
<dbReference type="SUPFAM" id="SSF55205">
    <property type="entry name" value="EPT/RTPC-like"/>
    <property type="match status" value="1"/>
</dbReference>
<dbReference type="Gene3D" id="3.65.10.10">
    <property type="entry name" value="Enolpyruvate transferase domain"/>
    <property type="match status" value="2"/>
</dbReference>
<dbReference type="AlphaFoldDB" id="A0A2M7XLU2"/>
<dbReference type="Proteomes" id="UP000230062">
    <property type="component" value="Unassembled WGS sequence"/>
</dbReference>
<evidence type="ECO:0000256" key="12">
    <source>
        <dbReference type="HAMAP-Rule" id="MF_00111"/>
    </source>
</evidence>
<evidence type="ECO:0000256" key="11">
    <source>
        <dbReference type="ARBA" id="ARBA00047527"/>
    </source>
</evidence>
<dbReference type="GO" id="GO:0008760">
    <property type="term" value="F:UDP-N-acetylglucosamine 1-carboxyvinyltransferase activity"/>
    <property type="evidence" value="ECO:0007669"/>
    <property type="project" value="UniProtKB-UniRule"/>
</dbReference>
<feature type="binding site" evidence="12">
    <location>
        <position position="94"/>
    </location>
    <ligand>
        <name>UDP-N-acetyl-alpha-D-glucosamine</name>
        <dbReference type="ChEBI" id="CHEBI:57705"/>
    </ligand>
</feature>
<keyword evidence="8 12" id="KW-0131">Cell cycle</keyword>
<dbReference type="GO" id="GO:0051301">
    <property type="term" value="P:cell division"/>
    <property type="evidence" value="ECO:0007669"/>
    <property type="project" value="UniProtKB-KW"/>
</dbReference>
<comment type="caution">
    <text evidence="14">The sequence shown here is derived from an EMBL/GenBank/DDBJ whole genome shotgun (WGS) entry which is preliminary data.</text>
</comment>
<keyword evidence="3 12" id="KW-0963">Cytoplasm</keyword>
<protein>
    <recommendedName>
        <fullName evidence="12">UDP-N-acetylglucosamine 1-carboxyvinyltransferase</fullName>
        <ecNumber evidence="12">2.5.1.7</ecNumber>
    </recommendedName>
    <alternativeName>
        <fullName evidence="12">Enoylpyruvate transferase</fullName>
    </alternativeName>
    <alternativeName>
        <fullName evidence="12">UDP-N-acetylglucosamine enolpyruvyl transferase</fullName>
        <shortName evidence="12">EPT</shortName>
    </alternativeName>
</protein>
<dbReference type="PANTHER" id="PTHR43783">
    <property type="entry name" value="UDP-N-ACETYLGLUCOSAMINE 1-CARBOXYVINYLTRANSFERASE"/>
    <property type="match status" value="1"/>
</dbReference>
<keyword evidence="6 12" id="KW-0133">Cell shape</keyword>
<evidence type="ECO:0000256" key="3">
    <source>
        <dbReference type="ARBA" id="ARBA00022490"/>
    </source>
</evidence>
<feature type="domain" description="Enolpyruvate transferase" evidence="13">
    <location>
        <begin position="8"/>
        <end position="425"/>
    </location>
</feature>
<evidence type="ECO:0000256" key="8">
    <source>
        <dbReference type="ARBA" id="ARBA00023306"/>
    </source>
</evidence>
<dbReference type="UniPathway" id="UPA00219"/>
<dbReference type="GO" id="GO:0005737">
    <property type="term" value="C:cytoplasm"/>
    <property type="evidence" value="ECO:0007669"/>
    <property type="project" value="UniProtKB-SubCell"/>
</dbReference>
<keyword evidence="9 12" id="KW-0961">Cell wall biogenesis/degradation</keyword>
<keyword evidence="5 12" id="KW-0808">Transferase</keyword>
<feature type="binding site" evidence="12">
    <location>
        <position position="306"/>
    </location>
    <ligand>
        <name>UDP-N-acetyl-alpha-D-glucosamine</name>
        <dbReference type="ChEBI" id="CHEBI:57705"/>
    </ligand>
</feature>
<evidence type="ECO:0000256" key="9">
    <source>
        <dbReference type="ARBA" id="ARBA00023316"/>
    </source>
</evidence>
<dbReference type="GO" id="GO:0071555">
    <property type="term" value="P:cell wall organization"/>
    <property type="evidence" value="ECO:0007669"/>
    <property type="project" value="UniProtKB-KW"/>
</dbReference>
<evidence type="ECO:0000256" key="5">
    <source>
        <dbReference type="ARBA" id="ARBA00022679"/>
    </source>
</evidence>
<dbReference type="GO" id="GO:0019277">
    <property type="term" value="P:UDP-N-acetylgalactosamine biosynthetic process"/>
    <property type="evidence" value="ECO:0007669"/>
    <property type="project" value="InterPro"/>
</dbReference>
<feature type="active site" description="Proton donor" evidence="12">
    <location>
        <position position="118"/>
    </location>
</feature>
<evidence type="ECO:0000256" key="2">
    <source>
        <dbReference type="ARBA" id="ARBA00004752"/>
    </source>
</evidence>
<gene>
    <name evidence="12 14" type="primary">murA</name>
    <name evidence="14" type="ORF">CO169_01250</name>
</gene>
<dbReference type="HAMAP" id="MF_00111">
    <property type="entry name" value="MurA"/>
    <property type="match status" value="1"/>
</dbReference>
<evidence type="ECO:0000313" key="14">
    <source>
        <dbReference type="EMBL" id="PJA49735.1"/>
    </source>
</evidence>
<dbReference type="EC" id="2.5.1.7" evidence="12"/>
<sequence>MASKYIIKGGKPLKGAVRIGGAKNSSFKLMIASLLADGESRLLDISRIGDVEITKQVIEILGGQVKKPGKGTIFVNPDKIKSFRIPQDFGYKSRASMMFAGPLLARFGQAYLPLPGGDQIGKRPVDRHLEGLKALGVKVKNIDGFIQLECQVLKGAKYRFAKNTHTGTETLIMAAVLAKGTTLLENAALEIEVDDLIDFLNKMGAKIKRLPNRVIKIEGVKKLKGTIHKAIPDRNEAVSYACAALATKGDIIIENAKAEHLTAFLDKVKEAGGHYEADHYGLRFWYEKPLKAIDVSTAPHPGFMTDWQALWTTLMTQAQGQSEIIETVYEYRFAFTQDLLEMGAKIKLFNPKVKNPEKFYTFNLDDDEDNNFHAVRVFGPTKLKGKELRVTDIRAGATLMLAALLAEGESILLDEGHIQRGYEDLDLKLKELGAQIKRINND</sequence>
<name>A0A2M7XLU2_9BACT</name>
<dbReference type="InterPro" id="IPR050068">
    <property type="entry name" value="MurA_subfamily"/>
</dbReference>
<feature type="binding site" evidence="12">
    <location>
        <begin position="23"/>
        <end position="24"/>
    </location>
    <ligand>
        <name>phosphoenolpyruvate</name>
        <dbReference type="ChEBI" id="CHEBI:58702"/>
    </ligand>
</feature>
<dbReference type="InterPro" id="IPR013792">
    <property type="entry name" value="RNA3'P_cycl/enolpyr_Trfase_a/b"/>
</dbReference>
<comment type="similarity">
    <text evidence="10 12">Belongs to the EPSP synthase family. MurA subfamily.</text>
</comment>
<evidence type="ECO:0000313" key="15">
    <source>
        <dbReference type="Proteomes" id="UP000230062"/>
    </source>
</evidence>
<evidence type="ECO:0000256" key="10">
    <source>
        <dbReference type="ARBA" id="ARBA00038367"/>
    </source>
</evidence>
<organism evidence="14 15">
    <name type="scientific">Candidatus Shapirobacteria bacterium CG_4_9_14_3_um_filter_39_13</name>
    <dbReference type="NCBI Taxonomy" id="1974479"/>
    <lineage>
        <taxon>Bacteria</taxon>
        <taxon>Candidatus Shapironibacteriota</taxon>
    </lineage>
</organism>
<dbReference type="InterPro" id="IPR005750">
    <property type="entry name" value="UDP_GlcNAc_COvinyl_MurA"/>
</dbReference>
<comment type="subcellular location">
    <subcellularLocation>
        <location evidence="1 12">Cytoplasm</location>
    </subcellularLocation>
</comment>
<evidence type="ECO:0000256" key="4">
    <source>
        <dbReference type="ARBA" id="ARBA00022618"/>
    </source>
</evidence>
<dbReference type="NCBIfam" id="NF006873">
    <property type="entry name" value="PRK09369.1"/>
    <property type="match status" value="1"/>
</dbReference>
<comment type="pathway">
    <text evidence="2 12">Cell wall biogenesis; peptidoglycan biosynthesis.</text>
</comment>
<keyword evidence="7 12" id="KW-0573">Peptidoglycan synthesis</keyword>
<evidence type="ECO:0000259" key="13">
    <source>
        <dbReference type="Pfam" id="PF00275"/>
    </source>
</evidence>
<reference evidence="15" key="1">
    <citation type="submission" date="2017-09" db="EMBL/GenBank/DDBJ databases">
        <title>Depth-based differentiation of microbial function through sediment-hosted aquifers and enrichment of novel symbionts in the deep terrestrial subsurface.</title>
        <authorList>
            <person name="Probst A.J."/>
            <person name="Ladd B."/>
            <person name="Jarett J.K."/>
            <person name="Geller-Mcgrath D.E."/>
            <person name="Sieber C.M.K."/>
            <person name="Emerson J.B."/>
            <person name="Anantharaman K."/>
            <person name="Thomas B.C."/>
            <person name="Malmstrom R."/>
            <person name="Stieglmeier M."/>
            <person name="Klingl A."/>
            <person name="Woyke T."/>
            <person name="Ryan C.M."/>
            <person name="Banfield J.F."/>
        </authorList>
    </citation>
    <scope>NUCLEOTIDE SEQUENCE [LARGE SCALE GENOMIC DNA]</scope>
</reference>
<evidence type="ECO:0000256" key="1">
    <source>
        <dbReference type="ARBA" id="ARBA00004496"/>
    </source>
</evidence>
<dbReference type="GO" id="GO:0009252">
    <property type="term" value="P:peptidoglycan biosynthetic process"/>
    <property type="evidence" value="ECO:0007669"/>
    <property type="project" value="UniProtKB-UniRule"/>
</dbReference>
<dbReference type="GO" id="GO:0008360">
    <property type="term" value="P:regulation of cell shape"/>
    <property type="evidence" value="ECO:0007669"/>
    <property type="project" value="UniProtKB-KW"/>
</dbReference>
<dbReference type="CDD" id="cd01555">
    <property type="entry name" value="UdpNAET"/>
    <property type="match status" value="1"/>
</dbReference>
<dbReference type="InterPro" id="IPR036968">
    <property type="entry name" value="Enolpyruvate_Tfrase_sf"/>
</dbReference>
<evidence type="ECO:0000256" key="7">
    <source>
        <dbReference type="ARBA" id="ARBA00022984"/>
    </source>
</evidence>
<comment type="caution">
    <text evidence="12">Lacks conserved residue(s) required for the propagation of feature annotation.</text>
</comment>
<accession>A0A2M7XLU2</accession>
<proteinExistence type="inferred from homology"/>
<dbReference type="NCBIfam" id="TIGR01072">
    <property type="entry name" value="murA"/>
    <property type="match status" value="1"/>
</dbReference>
<dbReference type="Pfam" id="PF00275">
    <property type="entry name" value="EPSP_synthase"/>
    <property type="match status" value="1"/>
</dbReference>
<comment type="catalytic activity">
    <reaction evidence="11 12">
        <text>phosphoenolpyruvate + UDP-N-acetyl-alpha-D-glucosamine = UDP-N-acetyl-3-O-(1-carboxyvinyl)-alpha-D-glucosamine + phosphate</text>
        <dbReference type="Rhea" id="RHEA:18681"/>
        <dbReference type="ChEBI" id="CHEBI:43474"/>
        <dbReference type="ChEBI" id="CHEBI:57705"/>
        <dbReference type="ChEBI" id="CHEBI:58702"/>
        <dbReference type="ChEBI" id="CHEBI:68483"/>
        <dbReference type="EC" id="2.5.1.7"/>
    </reaction>
</comment>
<feature type="binding site" evidence="12">
    <location>
        <position position="328"/>
    </location>
    <ligand>
        <name>UDP-N-acetyl-alpha-D-glucosamine</name>
        <dbReference type="ChEBI" id="CHEBI:57705"/>
    </ligand>
</feature>
<keyword evidence="4 12" id="KW-0132">Cell division</keyword>
<dbReference type="PANTHER" id="PTHR43783:SF1">
    <property type="entry name" value="UDP-N-ACETYLGLUCOSAMINE 1-CARBOXYVINYLTRANSFERASE"/>
    <property type="match status" value="1"/>
</dbReference>
<dbReference type="InterPro" id="IPR001986">
    <property type="entry name" value="Enolpyruvate_Tfrase_dom"/>
</dbReference>
<dbReference type="EMBL" id="PFWP01000033">
    <property type="protein sequence ID" value="PJA49735.1"/>
    <property type="molecule type" value="Genomic_DNA"/>
</dbReference>